<evidence type="ECO:0000259" key="2">
    <source>
        <dbReference type="Pfam" id="PF01764"/>
    </source>
</evidence>
<dbReference type="GO" id="GO:0006629">
    <property type="term" value="P:lipid metabolic process"/>
    <property type="evidence" value="ECO:0007669"/>
    <property type="project" value="InterPro"/>
</dbReference>
<proteinExistence type="predicted"/>
<name>A0A0L0FRD1_9EUKA</name>
<dbReference type="SUPFAM" id="SSF53474">
    <property type="entry name" value="alpha/beta-Hydrolases"/>
    <property type="match status" value="1"/>
</dbReference>
<reference evidence="3 4" key="1">
    <citation type="submission" date="2011-02" db="EMBL/GenBank/DDBJ databases">
        <title>The Genome Sequence of Sphaeroforma arctica JP610.</title>
        <authorList>
            <consortium name="The Broad Institute Genome Sequencing Platform"/>
            <person name="Russ C."/>
            <person name="Cuomo C."/>
            <person name="Young S.K."/>
            <person name="Zeng Q."/>
            <person name="Gargeya S."/>
            <person name="Alvarado L."/>
            <person name="Berlin A."/>
            <person name="Chapman S.B."/>
            <person name="Chen Z."/>
            <person name="Freedman E."/>
            <person name="Gellesch M."/>
            <person name="Goldberg J."/>
            <person name="Griggs A."/>
            <person name="Gujja S."/>
            <person name="Heilman E."/>
            <person name="Heiman D."/>
            <person name="Howarth C."/>
            <person name="Mehta T."/>
            <person name="Neiman D."/>
            <person name="Pearson M."/>
            <person name="Roberts A."/>
            <person name="Saif S."/>
            <person name="Shea T."/>
            <person name="Shenoy N."/>
            <person name="Sisk P."/>
            <person name="Stolte C."/>
            <person name="Sykes S."/>
            <person name="White J."/>
            <person name="Yandava C."/>
            <person name="Burger G."/>
            <person name="Gray M.W."/>
            <person name="Holland P.W.H."/>
            <person name="King N."/>
            <person name="Lang F.B.F."/>
            <person name="Roger A.J."/>
            <person name="Ruiz-Trillo I."/>
            <person name="Haas B."/>
            <person name="Nusbaum C."/>
            <person name="Birren B."/>
        </authorList>
    </citation>
    <scope>NUCLEOTIDE SEQUENCE [LARGE SCALE GENOMIC DNA]</scope>
    <source>
        <strain evidence="3 4">JP610</strain>
    </source>
</reference>
<gene>
    <name evidence="3" type="ORF">SARC_09026</name>
</gene>
<dbReference type="AlphaFoldDB" id="A0A0L0FRD1"/>
<evidence type="ECO:0000256" key="1">
    <source>
        <dbReference type="SAM" id="SignalP"/>
    </source>
</evidence>
<dbReference type="GeneID" id="25909530"/>
<dbReference type="Proteomes" id="UP000054560">
    <property type="component" value="Unassembled WGS sequence"/>
</dbReference>
<dbReference type="Gene3D" id="3.40.50.1820">
    <property type="entry name" value="alpha/beta hydrolase"/>
    <property type="match status" value="1"/>
</dbReference>
<evidence type="ECO:0000313" key="3">
    <source>
        <dbReference type="EMBL" id="KNC78553.1"/>
    </source>
</evidence>
<dbReference type="InterPro" id="IPR029058">
    <property type="entry name" value="AB_hydrolase_fold"/>
</dbReference>
<dbReference type="EMBL" id="KQ242469">
    <property type="protein sequence ID" value="KNC78553.1"/>
    <property type="molecule type" value="Genomic_DNA"/>
</dbReference>
<protein>
    <recommendedName>
        <fullName evidence="2">Fungal lipase-type domain-containing protein</fullName>
    </recommendedName>
</protein>
<feature type="domain" description="Fungal lipase-type" evidence="2">
    <location>
        <begin position="157"/>
        <end position="316"/>
    </location>
</feature>
<keyword evidence="1" id="KW-0732">Signal</keyword>
<dbReference type="RefSeq" id="XP_014152455.1">
    <property type="nucleotide sequence ID" value="XM_014296980.1"/>
</dbReference>
<sequence length="319" mass="35575">MFIGVVLPCLALKYISVSALPWITVARQEFRVGMYADHIDGKVCNTRRALSLVNATTPRLYADYLRLVSVGSAALRDLKYNLAGVENVQTLNKPNHNLANFLCHLNAASYEDDIVLSTFIFKLRELFNDDLEFHRFGHDRGMVLVVWSVISNFVCISFKGSSPLHLAQYVMNTGTQKRFSATGMFRGGVHTTAYDALQLPNTSYNKTQAEMPRGIYTGEEPQQVPLVYAISNFITDVVLPSFEPRSDRAPKPQLWISGFGLGGATASLFTATILHTSRDELGLHHTTPSLNWDDIFTLRGTYTFGAPPVGDEEFRRCVV</sequence>
<accession>A0A0L0FRD1</accession>
<keyword evidence="4" id="KW-1185">Reference proteome</keyword>
<evidence type="ECO:0000313" key="4">
    <source>
        <dbReference type="Proteomes" id="UP000054560"/>
    </source>
</evidence>
<feature type="chain" id="PRO_5005538332" description="Fungal lipase-type domain-containing protein" evidence="1">
    <location>
        <begin position="20"/>
        <end position="319"/>
    </location>
</feature>
<feature type="signal peptide" evidence="1">
    <location>
        <begin position="1"/>
        <end position="19"/>
    </location>
</feature>
<dbReference type="OrthoDB" id="426718at2759"/>
<organism evidence="3 4">
    <name type="scientific">Sphaeroforma arctica JP610</name>
    <dbReference type="NCBI Taxonomy" id="667725"/>
    <lineage>
        <taxon>Eukaryota</taxon>
        <taxon>Ichthyosporea</taxon>
        <taxon>Ichthyophonida</taxon>
        <taxon>Sphaeroforma</taxon>
    </lineage>
</organism>
<dbReference type="InterPro" id="IPR002921">
    <property type="entry name" value="Fungal_lipase-type"/>
</dbReference>
<dbReference type="Pfam" id="PF01764">
    <property type="entry name" value="Lipase_3"/>
    <property type="match status" value="1"/>
</dbReference>